<dbReference type="Gene3D" id="1.20.1260.120">
    <property type="entry name" value="Protein of unknown function DUF2935"/>
    <property type="match status" value="1"/>
</dbReference>
<dbReference type="InterPro" id="IPR021328">
    <property type="entry name" value="CotB-like"/>
</dbReference>
<name>A0ABW0KGN5_9BACL</name>
<dbReference type="EMBL" id="JBHSMJ010000040">
    <property type="protein sequence ID" value="MFC5451762.1"/>
    <property type="molecule type" value="Genomic_DNA"/>
</dbReference>
<reference evidence="2" key="1">
    <citation type="journal article" date="2019" name="Int. J. Syst. Evol. Microbiol.">
        <title>The Global Catalogue of Microorganisms (GCM) 10K type strain sequencing project: providing services to taxonomists for standard genome sequencing and annotation.</title>
        <authorList>
            <consortium name="The Broad Institute Genomics Platform"/>
            <consortium name="The Broad Institute Genome Sequencing Center for Infectious Disease"/>
            <person name="Wu L."/>
            <person name="Ma J."/>
        </authorList>
    </citation>
    <scope>NUCLEOTIDE SEQUENCE [LARGE SCALE GENOMIC DNA]</scope>
    <source>
        <strain evidence="2">KACC 11904</strain>
    </source>
</reference>
<protein>
    <submittedName>
        <fullName evidence="1">DUF2935 domain-containing protein</fullName>
    </submittedName>
</protein>
<gene>
    <name evidence="1" type="ORF">ACFPOG_26530</name>
</gene>
<organism evidence="1 2">
    <name type="scientific">Paenibacillus aestuarii</name>
    <dbReference type="NCBI Taxonomy" id="516965"/>
    <lineage>
        <taxon>Bacteria</taxon>
        <taxon>Bacillati</taxon>
        <taxon>Bacillota</taxon>
        <taxon>Bacilli</taxon>
        <taxon>Bacillales</taxon>
        <taxon>Paenibacillaceae</taxon>
        <taxon>Paenibacillus</taxon>
    </lineage>
</organism>
<keyword evidence="2" id="KW-1185">Reference proteome</keyword>
<proteinExistence type="predicted"/>
<dbReference type="Pfam" id="PF11155">
    <property type="entry name" value="DUF2935"/>
    <property type="match status" value="2"/>
</dbReference>
<accession>A0ABW0KGN5</accession>
<evidence type="ECO:0000313" key="1">
    <source>
        <dbReference type="EMBL" id="MFC5451762.1"/>
    </source>
</evidence>
<comment type="caution">
    <text evidence="1">The sequence shown here is derived from an EMBL/GenBank/DDBJ whole genome shotgun (WGS) entry which is preliminary data.</text>
</comment>
<dbReference type="Proteomes" id="UP001596044">
    <property type="component" value="Unassembled WGS sequence"/>
</dbReference>
<evidence type="ECO:0000313" key="2">
    <source>
        <dbReference type="Proteomes" id="UP001596044"/>
    </source>
</evidence>
<dbReference type="RefSeq" id="WP_270880031.1">
    <property type="nucleotide sequence ID" value="NZ_JAQFVF010000027.1"/>
</dbReference>
<dbReference type="SUPFAM" id="SSF158430">
    <property type="entry name" value="Bacillus cereus metalloprotein-like"/>
    <property type="match status" value="2"/>
</dbReference>
<sequence>MEFTLDYEEPALDELRFWLQVLGDHARFIHHALTSDEGEEMERARCFIQTLDHLLEVAQGNPGTAALTSLNRQSYLKAQELRAFKLHLLERHVTGTIGLNLPPAFLNHMVNEAEEALRVMGFLLNHEVPPSPSPLQLHLLWLQDAYGHAAAIEDNLDLTEHRRKEMSRHFIVQFKDFYIKAVEFAQFLRTNVQQFPALSRLNKEADLEMTLFIEFLRELEEQCLTYETLGTLTPLMADHMLREELYYLKKLSQVAGTRKPSSQAKAPRIEN</sequence>